<protein>
    <submittedName>
        <fullName evidence="11">Kumamolisin</fullName>
    </submittedName>
</protein>
<dbReference type="InterPro" id="IPR000209">
    <property type="entry name" value="Peptidase_S8/S53_dom"/>
</dbReference>
<dbReference type="InterPro" id="IPR015366">
    <property type="entry name" value="S53_propep"/>
</dbReference>
<dbReference type="InterPro" id="IPR050819">
    <property type="entry name" value="Tripeptidyl-peptidase_I"/>
</dbReference>
<feature type="compositionally biased region" description="Pro residues" evidence="8">
    <location>
        <begin position="38"/>
        <end position="79"/>
    </location>
</feature>
<keyword evidence="6" id="KW-0106">Calcium</keyword>
<evidence type="ECO:0000256" key="6">
    <source>
        <dbReference type="ARBA" id="ARBA00022837"/>
    </source>
</evidence>
<gene>
    <name evidence="11" type="ORF">HG543_07580</name>
</gene>
<dbReference type="GO" id="GO:0008240">
    <property type="term" value="F:tripeptidyl-peptidase activity"/>
    <property type="evidence" value="ECO:0007669"/>
    <property type="project" value="TreeGrafter"/>
</dbReference>
<dbReference type="Gene3D" id="3.40.50.200">
    <property type="entry name" value="Peptidase S8/S53 domain"/>
    <property type="match status" value="1"/>
</dbReference>
<dbReference type="PANTHER" id="PTHR14218:SF15">
    <property type="entry name" value="TRIPEPTIDYL-PEPTIDASE 1"/>
    <property type="match status" value="1"/>
</dbReference>
<evidence type="ECO:0000256" key="4">
    <source>
        <dbReference type="ARBA" id="ARBA00022801"/>
    </source>
</evidence>
<dbReference type="CDD" id="cd11377">
    <property type="entry name" value="Pro-peptidase_S53"/>
    <property type="match status" value="1"/>
</dbReference>
<dbReference type="PROSITE" id="PS51695">
    <property type="entry name" value="SEDOLISIN"/>
    <property type="match status" value="1"/>
</dbReference>
<feature type="chain" id="PRO_5032472392" evidence="9">
    <location>
        <begin position="22"/>
        <end position="594"/>
    </location>
</feature>
<evidence type="ECO:0000256" key="3">
    <source>
        <dbReference type="ARBA" id="ARBA00022723"/>
    </source>
</evidence>
<dbReference type="GO" id="GO:0046872">
    <property type="term" value="F:metal ion binding"/>
    <property type="evidence" value="ECO:0007669"/>
    <property type="project" value="UniProtKB-KW"/>
</dbReference>
<dbReference type="Pfam" id="PF09286">
    <property type="entry name" value="Pro-kuma_activ"/>
    <property type="match status" value="1"/>
</dbReference>
<keyword evidence="5" id="KW-0720">Serine protease</keyword>
<keyword evidence="9" id="KW-0732">Signal</keyword>
<keyword evidence="3" id="KW-0479">Metal-binding</keyword>
<evidence type="ECO:0000256" key="5">
    <source>
        <dbReference type="ARBA" id="ARBA00022825"/>
    </source>
</evidence>
<feature type="region of interest" description="Disordered" evidence="8">
    <location>
        <begin position="22"/>
        <end position="107"/>
    </location>
</feature>
<dbReference type="Proteomes" id="UP000518300">
    <property type="component" value="Unassembled WGS sequence"/>
</dbReference>
<feature type="signal peptide" evidence="9">
    <location>
        <begin position="1"/>
        <end position="21"/>
    </location>
</feature>
<dbReference type="InterPro" id="IPR036852">
    <property type="entry name" value="Peptidase_S8/S53_dom_sf"/>
</dbReference>
<evidence type="ECO:0000256" key="1">
    <source>
        <dbReference type="ARBA" id="ARBA00001913"/>
    </source>
</evidence>
<name>A0A848L7H0_9BACT</name>
<keyword evidence="7" id="KW-0865">Zymogen</keyword>
<reference evidence="11 12" key="1">
    <citation type="submission" date="2020-04" db="EMBL/GenBank/DDBJ databases">
        <title>Draft genome of Pyxidicoccus fallax type strain.</title>
        <authorList>
            <person name="Whitworth D.E."/>
        </authorList>
    </citation>
    <scope>NUCLEOTIDE SEQUENCE [LARGE SCALE GENOMIC DNA]</scope>
    <source>
        <strain evidence="11 12">DSM 14698</strain>
    </source>
</reference>
<dbReference type="InterPro" id="IPR030400">
    <property type="entry name" value="Sedolisin_dom"/>
</dbReference>
<evidence type="ECO:0000256" key="7">
    <source>
        <dbReference type="ARBA" id="ARBA00023145"/>
    </source>
</evidence>
<evidence type="ECO:0000313" key="11">
    <source>
        <dbReference type="EMBL" id="NMO14719.1"/>
    </source>
</evidence>
<dbReference type="SUPFAM" id="SSF52743">
    <property type="entry name" value="Subtilisin-like"/>
    <property type="match status" value="1"/>
</dbReference>
<evidence type="ECO:0000313" key="12">
    <source>
        <dbReference type="Proteomes" id="UP000518300"/>
    </source>
</evidence>
<accession>A0A848L7H0</accession>
<comment type="cofactor">
    <cofactor evidence="1">
        <name>Ca(2+)</name>
        <dbReference type="ChEBI" id="CHEBI:29108"/>
    </cofactor>
</comment>
<evidence type="ECO:0000256" key="9">
    <source>
        <dbReference type="SAM" id="SignalP"/>
    </source>
</evidence>
<sequence>MRRSILAAVLVLTGLAGTACRDSDRLVPVGMPSAAGPDPTPPLPEPQPAPTPPPAPPPTEPPPAPQPPPPDPEGPPPLPDNLDRTPAPTPDGVPGPLPGVYTDLGPAKNTDVIRGLVALPIRNRAELEGAIKEMYDPKSDRFRKYMTPQQWNARHAPWERDVKLVSDHLESVGLKVERVATNRLFIHFTGTVSQFNEAFGVQLIVLSRKSPQGGNDPHNVYGLPPDAEIKAPQYVKERIASIVAVDLPTDPGPLPGEFGEVPTTPPQPLSAGLTPQQVASAYGLNPLFQRGFRGKGVKLGVTIGASFRWKDLRAFWKIFGIERSDPVVIQTMEPPGTRYREGQLDVEWASAMAPEADILVYMGPDARNTSMIYTFNEAIARGEVSVITDSFAHREDSEPRAVREAYSDAAMMAAALGITVIAAGGDSAGVDVPSSSPYVTSVGGTQLRMNGNTVVSEVTWLYSGSGISLTFPTPEWQQGLPQAPRRRAVSDVALNADTGYWYTWLGNTIPNTGTSFGSPIFAGIIAVVNSARAAENRPVVGWLNSQLYTLPAVQDSFRDITVGVTDRQYEAGPGWDIPTGWGAPNAQGLYNTLP</sequence>
<keyword evidence="2" id="KW-0645">Protease</keyword>
<keyword evidence="4" id="KW-0378">Hydrolase</keyword>
<keyword evidence="12" id="KW-1185">Reference proteome</keyword>
<dbReference type="SUPFAM" id="SSF54897">
    <property type="entry name" value="Protease propeptides/inhibitors"/>
    <property type="match status" value="1"/>
</dbReference>
<dbReference type="PROSITE" id="PS51257">
    <property type="entry name" value="PROKAR_LIPOPROTEIN"/>
    <property type="match status" value="1"/>
</dbReference>
<proteinExistence type="predicted"/>
<dbReference type="PANTHER" id="PTHR14218">
    <property type="entry name" value="PROTEASE S8 TRIPEPTIDYL PEPTIDASE I CLN2"/>
    <property type="match status" value="1"/>
</dbReference>
<dbReference type="SMART" id="SM00944">
    <property type="entry name" value="Pro-kuma_activ"/>
    <property type="match status" value="1"/>
</dbReference>
<dbReference type="AlphaFoldDB" id="A0A848L7H0"/>
<dbReference type="CDD" id="cd04056">
    <property type="entry name" value="Peptidases_S53"/>
    <property type="match status" value="1"/>
</dbReference>
<comment type="caution">
    <text evidence="11">The sequence shown here is derived from an EMBL/GenBank/DDBJ whole genome shotgun (WGS) entry which is preliminary data.</text>
</comment>
<evidence type="ECO:0000259" key="10">
    <source>
        <dbReference type="PROSITE" id="PS51695"/>
    </source>
</evidence>
<feature type="compositionally biased region" description="Pro residues" evidence="8">
    <location>
        <begin position="87"/>
        <end position="97"/>
    </location>
</feature>
<dbReference type="GO" id="GO:0006508">
    <property type="term" value="P:proteolysis"/>
    <property type="evidence" value="ECO:0007669"/>
    <property type="project" value="UniProtKB-KW"/>
</dbReference>
<dbReference type="Pfam" id="PF00082">
    <property type="entry name" value="Peptidase_S8"/>
    <property type="match status" value="1"/>
</dbReference>
<feature type="domain" description="Peptidase S53" evidence="10">
    <location>
        <begin position="272"/>
        <end position="594"/>
    </location>
</feature>
<organism evidence="11 12">
    <name type="scientific">Pyxidicoccus fallax</name>
    <dbReference type="NCBI Taxonomy" id="394095"/>
    <lineage>
        <taxon>Bacteria</taxon>
        <taxon>Pseudomonadati</taxon>
        <taxon>Myxococcota</taxon>
        <taxon>Myxococcia</taxon>
        <taxon>Myxococcales</taxon>
        <taxon>Cystobacterineae</taxon>
        <taxon>Myxococcaceae</taxon>
        <taxon>Pyxidicoccus</taxon>
    </lineage>
</organism>
<evidence type="ECO:0000256" key="2">
    <source>
        <dbReference type="ARBA" id="ARBA00022670"/>
    </source>
</evidence>
<evidence type="ECO:0000256" key="8">
    <source>
        <dbReference type="SAM" id="MobiDB-lite"/>
    </source>
</evidence>
<dbReference type="GO" id="GO:0004252">
    <property type="term" value="F:serine-type endopeptidase activity"/>
    <property type="evidence" value="ECO:0007669"/>
    <property type="project" value="InterPro"/>
</dbReference>
<dbReference type="EMBL" id="JABBJJ010000024">
    <property type="protein sequence ID" value="NMO14719.1"/>
    <property type="molecule type" value="Genomic_DNA"/>
</dbReference>